<proteinExistence type="predicted"/>
<gene>
    <name evidence="1" type="ORF">NDU88_004350</name>
</gene>
<name>A0AAV7QC14_PLEWA</name>
<comment type="caution">
    <text evidence="1">The sequence shown here is derived from an EMBL/GenBank/DDBJ whole genome shotgun (WGS) entry which is preliminary data.</text>
</comment>
<accession>A0AAV7QC14</accession>
<protein>
    <submittedName>
        <fullName evidence="1">Uncharacterized protein</fullName>
    </submittedName>
</protein>
<evidence type="ECO:0000313" key="1">
    <source>
        <dbReference type="EMBL" id="KAJ1137956.1"/>
    </source>
</evidence>
<dbReference type="Proteomes" id="UP001066276">
    <property type="component" value="Chromosome 6"/>
</dbReference>
<dbReference type="EMBL" id="JANPWB010000010">
    <property type="protein sequence ID" value="KAJ1137956.1"/>
    <property type="molecule type" value="Genomic_DNA"/>
</dbReference>
<sequence length="105" mass="11992">MEPRGAAAGGSCKRLDMIYWDATRFGGEKCAARQAGRSVRRRDAERRPRAMNDYHPNEQLRTLGLGYDMSNTINFRTCLTPVIFNFNKQACAHLFVDITWPLLLL</sequence>
<keyword evidence="2" id="KW-1185">Reference proteome</keyword>
<organism evidence="1 2">
    <name type="scientific">Pleurodeles waltl</name>
    <name type="common">Iberian ribbed newt</name>
    <dbReference type="NCBI Taxonomy" id="8319"/>
    <lineage>
        <taxon>Eukaryota</taxon>
        <taxon>Metazoa</taxon>
        <taxon>Chordata</taxon>
        <taxon>Craniata</taxon>
        <taxon>Vertebrata</taxon>
        <taxon>Euteleostomi</taxon>
        <taxon>Amphibia</taxon>
        <taxon>Batrachia</taxon>
        <taxon>Caudata</taxon>
        <taxon>Salamandroidea</taxon>
        <taxon>Salamandridae</taxon>
        <taxon>Pleurodelinae</taxon>
        <taxon>Pleurodeles</taxon>
    </lineage>
</organism>
<reference evidence="1" key="1">
    <citation type="journal article" date="2022" name="bioRxiv">
        <title>Sequencing and chromosome-scale assembly of the giantPleurodeles waltlgenome.</title>
        <authorList>
            <person name="Brown T."/>
            <person name="Elewa A."/>
            <person name="Iarovenko S."/>
            <person name="Subramanian E."/>
            <person name="Araus A.J."/>
            <person name="Petzold A."/>
            <person name="Susuki M."/>
            <person name="Suzuki K.-i.T."/>
            <person name="Hayashi T."/>
            <person name="Toyoda A."/>
            <person name="Oliveira C."/>
            <person name="Osipova E."/>
            <person name="Leigh N.D."/>
            <person name="Simon A."/>
            <person name="Yun M.H."/>
        </authorList>
    </citation>
    <scope>NUCLEOTIDE SEQUENCE</scope>
    <source>
        <strain evidence="1">20211129_DDA</strain>
        <tissue evidence="1">Liver</tissue>
    </source>
</reference>
<evidence type="ECO:0000313" key="2">
    <source>
        <dbReference type="Proteomes" id="UP001066276"/>
    </source>
</evidence>
<dbReference type="AlphaFoldDB" id="A0AAV7QC14"/>